<evidence type="ECO:0000256" key="2">
    <source>
        <dbReference type="ARBA" id="ARBA00022833"/>
    </source>
</evidence>
<reference evidence="4 5" key="1">
    <citation type="submission" date="2019-07" db="EMBL/GenBank/DDBJ databases">
        <title>Genome sequencing of 100 strains of the haloalkaliphilic chemolithoautotrophic sulfur-oxidizing bacterium Thioalkalivibrio.</title>
        <authorList>
            <person name="Muyzer G."/>
        </authorList>
    </citation>
    <scope>NUCLEOTIDE SEQUENCE [LARGE SCALE GENOMIC DNA]</scope>
    <source>
        <strain evidence="4 5">ASO4-4</strain>
    </source>
</reference>
<dbReference type="GO" id="GO:0008270">
    <property type="term" value="F:zinc ion binding"/>
    <property type="evidence" value="ECO:0007669"/>
    <property type="project" value="InterPro"/>
</dbReference>
<dbReference type="InterPro" id="IPR016193">
    <property type="entry name" value="Cytidine_deaminase-like"/>
</dbReference>
<dbReference type="RefSeq" id="WP_144682577.1">
    <property type="nucleotide sequence ID" value="NZ_VLLC01000004.1"/>
</dbReference>
<accession>A0A562S221</accession>
<keyword evidence="2" id="KW-0862">Zinc</keyword>
<dbReference type="PANTHER" id="PTHR11079:SF161">
    <property type="entry name" value="CMP_DCMP-TYPE DEAMINASE DOMAIN-CONTAINING PROTEIN"/>
    <property type="match status" value="1"/>
</dbReference>
<dbReference type="PROSITE" id="PS00903">
    <property type="entry name" value="CYT_DCMP_DEAMINASES_1"/>
    <property type="match status" value="1"/>
</dbReference>
<evidence type="ECO:0000259" key="3">
    <source>
        <dbReference type="PROSITE" id="PS51747"/>
    </source>
</evidence>
<dbReference type="Gene3D" id="3.40.140.10">
    <property type="entry name" value="Cytidine Deaminase, domain 2"/>
    <property type="match status" value="1"/>
</dbReference>
<feature type="domain" description="CMP/dCMP-type deaminase" evidence="3">
    <location>
        <begin position="32"/>
        <end position="162"/>
    </location>
</feature>
<dbReference type="PANTHER" id="PTHR11079">
    <property type="entry name" value="CYTOSINE DEAMINASE FAMILY MEMBER"/>
    <property type="match status" value="1"/>
</dbReference>
<evidence type="ECO:0000313" key="4">
    <source>
        <dbReference type="EMBL" id="TWI75355.1"/>
    </source>
</evidence>
<dbReference type="SUPFAM" id="SSF53927">
    <property type="entry name" value="Cytidine deaminase-like"/>
    <property type="match status" value="1"/>
</dbReference>
<organism evidence="4 5">
    <name type="scientific">Desulfobotulus alkaliphilus</name>
    <dbReference type="NCBI Taxonomy" id="622671"/>
    <lineage>
        <taxon>Bacteria</taxon>
        <taxon>Pseudomonadati</taxon>
        <taxon>Thermodesulfobacteriota</taxon>
        <taxon>Desulfobacteria</taxon>
        <taxon>Desulfobacterales</taxon>
        <taxon>Desulfobacteraceae</taxon>
        <taxon>Desulfobotulus</taxon>
    </lineage>
</organism>
<evidence type="ECO:0000256" key="1">
    <source>
        <dbReference type="ARBA" id="ARBA00022723"/>
    </source>
</evidence>
<protein>
    <submittedName>
        <fullName evidence="4">tRNA(Arg) A34 adenosine deaminase TadA</fullName>
    </submittedName>
</protein>
<dbReference type="CDD" id="cd01285">
    <property type="entry name" value="nucleoside_deaminase"/>
    <property type="match status" value="1"/>
</dbReference>
<dbReference type="Pfam" id="PF00383">
    <property type="entry name" value="dCMP_cyt_deam_1"/>
    <property type="match status" value="1"/>
</dbReference>
<dbReference type="Proteomes" id="UP000318307">
    <property type="component" value="Unassembled WGS sequence"/>
</dbReference>
<dbReference type="PROSITE" id="PS51747">
    <property type="entry name" value="CYT_DCMP_DEAMINASES_2"/>
    <property type="match status" value="1"/>
</dbReference>
<dbReference type="GO" id="GO:0006152">
    <property type="term" value="P:purine nucleoside catabolic process"/>
    <property type="evidence" value="ECO:0007669"/>
    <property type="project" value="TreeGrafter"/>
</dbReference>
<sequence>MQTEGKKGPVQQVVVELPPWVEAAVDAKKRYDSDEEKMALALWLAAENVRQDTGGPFGSAIFDQESGRLLGVGVNRVFPLNNATLHGEMVAIMMAQKALSSFTLHGPGKTRELFTSCEPCAMCLGAILWSGVSRVVCAAAAEDARAIGFDEGPVFDASYAYLENAGIRVIRHFMAKEGREVLESYSSKGGVIYNARD</sequence>
<evidence type="ECO:0000313" key="5">
    <source>
        <dbReference type="Proteomes" id="UP000318307"/>
    </source>
</evidence>
<keyword evidence="5" id="KW-1185">Reference proteome</keyword>
<name>A0A562S221_9BACT</name>
<dbReference type="InterPro" id="IPR002125">
    <property type="entry name" value="CMP_dCMP_dom"/>
</dbReference>
<proteinExistence type="predicted"/>
<dbReference type="EMBL" id="VLLC01000004">
    <property type="protein sequence ID" value="TWI75355.1"/>
    <property type="molecule type" value="Genomic_DNA"/>
</dbReference>
<keyword evidence="1" id="KW-0479">Metal-binding</keyword>
<comment type="caution">
    <text evidence="4">The sequence shown here is derived from an EMBL/GenBank/DDBJ whole genome shotgun (WGS) entry which is preliminary data.</text>
</comment>
<dbReference type="OrthoDB" id="9802676at2"/>
<gene>
    <name evidence="4" type="ORF">LZ24_00806</name>
</gene>
<dbReference type="AlphaFoldDB" id="A0A562S221"/>
<dbReference type="InterPro" id="IPR016192">
    <property type="entry name" value="APOBEC/CMP_deaminase_Zn-bd"/>
</dbReference>
<dbReference type="GO" id="GO:0047974">
    <property type="term" value="F:guanosine deaminase activity"/>
    <property type="evidence" value="ECO:0007669"/>
    <property type="project" value="TreeGrafter"/>
</dbReference>